<dbReference type="GO" id="GO:0003886">
    <property type="term" value="F:DNA (cytosine-5-)-methyltransferase activity"/>
    <property type="evidence" value="ECO:0007669"/>
    <property type="project" value="UniProtKB-EC"/>
</dbReference>
<evidence type="ECO:0000256" key="1">
    <source>
        <dbReference type="ARBA" id="ARBA00011975"/>
    </source>
</evidence>
<dbReference type="Proteomes" id="UP001054902">
    <property type="component" value="Unassembled WGS sequence"/>
</dbReference>
<evidence type="ECO:0000256" key="4">
    <source>
        <dbReference type="ARBA" id="ARBA00022691"/>
    </source>
</evidence>
<evidence type="ECO:0000256" key="6">
    <source>
        <dbReference type="RuleBase" id="RU000416"/>
    </source>
</evidence>
<keyword evidence="4 5" id="KW-0949">S-adenosyl-L-methionine</keyword>
<dbReference type="GO" id="GO:0032259">
    <property type="term" value="P:methylation"/>
    <property type="evidence" value="ECO:0007669"/>
    <property type="project" value="UniProtKB-KW"/>
</dbReference>
<feature type="active site" evidence="5">
    <location>
        <position position="560"/>
    </location>
</feature>
<dbReference type="PRINTS" id="PR00105">
    <property type="entry name" value="C5METTRFRASE"/>
</dbReference>
<sequence length="813" mass="92088">MNSHTSNSGTEDEIQCYQEPCSQEDYEEPPALLDNMRDLIGGGSKDDMVECSQEEMNKDILNHFTQSSQHDDDSDDEEDDKEDDENVNPNNDTHGERLEFHNESQKQKTGVLQAHVEVTDVASSSNKRPKTTSFPPANSSTLFRAQTPRNSSRKSNLSKSKEKKVADPASTSNMIQKTFTQWTREHSPVQEAKNHYVNTEKEGYFEVIKRGKPVLRLFKVGEAFKVKDIKSEFKGSIVVIDILDWKKREVIGSVYKKLNDTAVGGIPNEEPFTPYLENLTLVLDRYVKFEEKKKVKMLHLGALQNNFQPPKSSDAMIYDENFNPSGGNKSLAGLYITLKHPKPSPRKEEDDKLDQENEIEFTDFGDDEVLNNVYDAALNRHKSASKVKSHQLQTEYPKPNLRVQEDDKLDQENEIEFTDFGDDEVLNNVYDAALNQHKSASKVKCSHPLTEAEVNDLKLKMESAPNDSNKLQVVEYYCGMGGMSLGFHQSGKFVVKHALDNDPHVSAMHIANFPETHLFEESARSCSRRVKNAYESKSTNDANPYLKVLENDHLHCSTPCQAFSRANTLAKKNGKNKKDLENAKCTLDCIDDVKLFSTRGKLNSFSMENVTGLLDPTGGNVNYMKCLVLSLFDFGMNVMLRVLDASSFGDPQKRERVWVVAWKADEDLNDFEFPEETHGVGKEHPINTSAEALYDLDKVEPCEGKGTTVLRKDDKSFPLKTHYKRETKGSDLVRLQQNEPSNTIIRKGNIMHYEKDRLLTIAEIARLSSFPYDYQFCGTETNHINGIGNAVPVMMARAMAQAFARMYEKSKRT</sequence>
<evidence type="ECO:0000256" key="7">
    <source>
        <dbReference type="SAM" id="MobiDB-lite"/>
    </source>
</evidence>
<feature type="compositionally biased region" description="Basic and acidic residues" evidence="7">
    <location>
        <begin position="93"/>
        <end position="106"/>
    </location>
</feature>
<dbReference type="NCBIfam" id="TIGR00675">
    <property type="entry name" value="dcm"/>
    <property type="match status" value="1"/>
</dbReference>
<dbReference type="GO" id="GO:0044027">
    <property type="term" value="P:negative regulation of gene expression via chromosomal CpG island methylation"/>
    <property type="evidence" value="ECO:0007669"/>
    <property type="project" value="TreeGrafter"/>
</dbReference>
<feature type="compositionally biased region" description="Acidic residues" evidence="7">
    <location>
        <begin position="72"/>
        <end position="86"/>
    </location>
</feature>
<dbReference type="Gene3D" id="3.40.50.150">
    <property type="entry name" value="Vaccinia Virus protein VP39"/>
    <property type="match status" value="1"/>
</dbReference>
<dbReference type="GO" id="GO:0003677">
    <property type="term" value="F:DNA binding"/>
    <property type="evidence" value="ECO:0007669"/>
    <property type="project" value="TreeGrafter"/>
</dbReference>
<keyword evidence="3 5" id="KW-0808">Transferase</keyword>
<dbReference type="InterPro" id="IPR050390">
    <property type="entry name" value="C5-Methyltransferase"/>
</dbReference>
<evidence type="ECO:0000313" key="8">
    <source>
        <dbReference type="EMBL" id="GFH61524.1"/>
    </source>
</evidence>
<dbReference type="EC" id="2.1.1.37" evidence="1"/>
<dbReference type="PROSITE" id="PS51679">
    <property type="entry name" value="SAM_MT_C5"/>
    <property type="match status" value="1"/>
</dbReference>
<keyword evidence="2 5" id="KW-0489">Methyltransferase</keyword>
<dbReference type="PANTHER" id="PTHR10629">
    <property type="entry name" value="CYTOSINE-SPECIFIC METHYLTRANSFERASE"/>
    <property type="match status" value="1"/>
</dbReference>
<reference evidence="8 9" key="1">
    <citation type="journal article" date="2021" name="Sci. Rep.">
        <title>The genome of the diatom Chaetoceros tenuissimus carries an ancient integrated fragment of an extant virus.</title>
        <authorList>
            <person name="Hongo Y."/>
            <person name="Kimura K."/>
            <person name="Takaki Y."/>
            <person name="Yoshida Y."/>
            <person name="Baba S."/>
            <person name="Kobayashi G."/>
            <person name="Nagasaki K."/>
            <person name="Hano T."/>
            <person name="Tomaru Y."/>
        </authorList>
    </citation>
    <scope>NUCLEOTIDE SEQUENCE [LARGE SCALE GENOMIC DNA]</scope>
    <source>
        <strain evidence="8 9">NIES-3715</strain>
    </source>
</reference>
<organism evidence="8 9">
    <name type="scientific">Chaetoceros tenuissimus</name>
    <dbReference type="NCBI Taxonomy" id="426638"/>
    <lineage>
        <taxon>Eukaryota</taxon>
        <taxon>Sar</taxon>
        <taxon>Stramenopiles</taxon>
        <taxon>Ochrophyta</taxon>
        <taxon>Bacillariophyta</taxon>
        <taxon>Coscinodiscophyceae</taxon>
        <taxon>Chaetocerotophycidae</taxon>
        <taxon>Chaetocerotales</taxon>
        <taxon>Chaetocerotaceae</taxon>
        <taxon>Chaetoceros</taxon>
    </lineage>
</organism>
<feature type="compositionally biased region" description="Low complexity" evidence="7">
    <location>
        <begin position="149"/>
        <end position="158"/>
    </location>
</feature>
<dbReference type="EMBL" id="BLLK01000074">
    <property type="protein sequence ID" value="GFH61524.1"/>
    <property type="molecule type" value="Genomic_DNA"/>
</dbReference>
<evidence type="ECO:0000256" key="3">
    <source>
        <dbReference type="ARBA" id="ARBA00022679"/>
    </source>
</evidence>
<comment type="caution">
    <text evidence="8">The sequence shown here is derived from an EMBL/GenBank/DDBJ whole genome shotgun (WGS) entry which is preliminary data.</text>
</comment>
<keyword evidence="9" id="KW-1185">Reference proteome</keyword>
<feature type="region of interest" description="Disordered" evidence="7">
    <location>
        <begin position="1"/>
        <end position="173"/>
    </location>
</feature>
<dbReference type="AlphaFoldDB" id="A0AAD3DBQ6"/>
<dbReference type="PANTHER" id="PTHR10629:SF52">
    <property type="entry name" value="DNA (CYTOSINE-5)-METHYLTRANSFERASE 1"/>
    <property type="match status" value="1"/>
</dbReference>
<dbReference type="SUPFAM" id="SSF53335">
    <property type="entry name" value="S-adenosyl-L-methionine-dependent methyltransferases"/>
    <property type="match status" value="1"/>
</dbReference>
<accession>A0AAD3DBQ6</accession>
<comment type="similarity">
    <text evidence="5 6">Belongs to the class I-like SAM-binding methyltransferase superfamily. C5-methyltransferase family.</text>
</comment>
<dbReference type="Pfam" id="PF00145">
    <property type="entry name" value="DNA_methylase"/>
    <property type="match status" value="1"/>
</dbReference>
<evidence type="ECO:0000256" key="2">
    <source>
        <dbReference type="ARBA" id="ARBA00022603"/>
    </source>
</evidence>
<proteinExistence type="inferred from homology"/>
<evidence type="ECO:0000256" key="5">
    <source>
        <dbReference type="PROSITE-ProRule" id="PRU01016"/>
    </source>
</evidence>
<gene>
    <name evidence="8" type="ORF">CTEN210_18000</name>
</gene>
<evidence type="ECO:0000313" key="9">
    <source>
        <dbReference type="Proteomes" id="UP001054902"/>
    </source>
</evidence>
<dbReference type="InterPro" id="IPR029063">
    <property type="entry name" value="SAM-dependent_MTases_sf"/>
</dbReference>
<protein>
    <recommendedName>
        <fullName evidence="1">DNA (cytosine-5-)-methyltransferase</fullName>
        <ecNumber evidence="1">2.1.1.37</ecNumber>
    </recommendedName>
</protein>
<name>A0AAD3DBQ6_9STRA</name>
<dbReference type="InterPro" id="IPR001525">
    <property type="entry name" value="C5_MeTfrase"/>
</dbReference>
<dbReference type="Gene3D" id="3.90.120.10">
    <property type="entry name" value="DNA Methylase, subunit A, domain 2"/>
    <property type="match status" value="1"/>
</dbReference>
<feature type="compositionally biased region" description="Polar residues" evidence="7">
    <location>
        <begin position="121"/>
        <end position="148"/>
    </location>
</feature>